<keyword evidence="11" id="KW-1185">Reference proteome</keyword>
<dbReference type="GO" id="GO:0000139">
    <property type="term" value="C:Golgi membrane"/>
    <property type="evidence" value="ECO:0007669"/>
    <property type="project" value="UniProtKB-SubCell"/>
</dbReference>
<evidence type="ECO:0000256" key="5">
    <source>
        <dbReference type="ARBA" id="ARBA00022692"/>
    </source>
</evidence>
<proteinExistence type="inferred from homology"/>
<evidence type="ECO:0000256" key="3">
    <source>
        <dbReference type="ARBA" id="ARBA00022676"/>
    </source>
</evidence>
<comment type="caution">
    <text evidence="10">The sequence shown here is derived from an EMBL/GenBank/DDBJ whole genome shotgun (WGS) entry which is preliminary data.</text>
</comment>
<name>A0A9X0CRA7_9CNID</name>
<keyword evidence="4" id="KW-0808">Transferase</keyword>
<dbReference type="Pfam" id="PF01762">
    <property type="entry name" value="Galactosyl_T"/>
    <property type="match status" value="1"/>
</dbReference>
<keyword evidence="5" id="KW-0812">Transmembrane</keyword>
<evidence type="ECO:0000313" key="10">
    <source>
        <dbReference type="EMBL" id="KAJ7370619.1"/>
    </source>
</evidence>
<keyword evidence="8" id="KW-0333">Golgi apparatus</keyword>
<evidence type="ECO:0000256" key="4">
    <source>
        <dbReference type="ARBA" id="ARBA00022679"/>
    </source>
</evidence>
<protein>
    <submittedName>
        <fullName evidence="10">Uncharacterized protein</fullName>
    </submittedName>
</protein>
<evidence type="ECO:0000256" key="7">
    <source>
        <dbReference type="ARBA" id="ARBA00022989"/>
    </source>
</evidence>
<dbReference type="InterPro" id="IPR002659">
    <property type="entry name" value="Glyco_trans_31"/>
</dbReference>
<evidence type="ECO:0000256" key="2">
    <source>
        <dbReference type="ARBA" id="ARBA00008661"/>
    </source>
</evidence>
<evidence type="ECO:0000256" key="8">
    <source>
        <dbReference type="ARBA" id="ARBA00023034"/>
    </source>
</evidence>
<dbReference type="Proteomes" id="UP001163046">
    <property type="component" value="Unassembled WGS sequence"/>
</dbReference>
<comment type="subcellular location">
    <subcellularLocation>
        <location evidence="1">Golgi apparatus membrane</location>
        <topology evidence="1">Single-pass type II membrane protein</topology>
    </subcellularLocation>
</comment>
<gene>
    <name evidence="10" type="ORF">OS493_031034</name>
</gene>
<evidence type="ECO:0000256" key="6">
    <source>
        <dbReference type="ARBA" id="ARBA00022968"/>
    </source>
</evidence>
<evidence type="ECO:0000256" key="9">
    <source>
        <dbReference type="ARBA" id="ARBA00023136"/>
    </source>
</evidence>
<dbReference type="OrthoDB" id="5957813at2759"/>
<organism evidence="10 11">
    <name type="scientific">Desmophyllum pertusum</name>
    <dbReference type="NCBI Taxonomy" id="174260"/>
    <lineage>
        <taxon>Eukaryota</taxon>
        <taxon>Metazoa</taxon>
        <taxon>Cnidaria</taxon>
        <taxon>Anthozoa</taxon>
        <taxon>Hexacorallia</taxon>
        <taxon>Scleractinia</taxon>
        <taxon>Caryophylliina</taxon>
        <taxon>Caryophylliidae</taxon>
        <taxon>Desmophyllum</taxon>
    </lineage>
</organism>
<sequence>MTMCFVNAAGVLSFLSEPTTPKEQLFAGNHYEKPYVQRAGKWKVTTAEYKEPRYPDFCPGFGIILSWDVVVSFVKAFDFVPYFRMERCVCS</sequence>
<keyword evidence="7" id="KW-1133">Transmembrane helix</keyword>
<evidence type="ECO:0000313" key="11">
    <source>
        <dbReference type="Proteomes" id="UP001163046"/>
    </source>
</evidence>
<keyword evidence="6" id="KW-0735">Signal-anchor</keyword>
<dbReference type="EMBL" id="MU826860">
    <property type="protein sequence ID" value="KAJ7370619.1"/>
    <property type="molecule type" value="Genomic_DNA"/>
</dbReference>
<keyword evidence="9" id="KW-0472">Membrane</keyword>
<accession>A0A9X0CRA7</accession>
<keyword evidence="3" id="KW-0328">Glycosyltransferase</keyword>
<dbReference type="GO" id="GO:0016758">
    <property type="term" value="F:hexosyltransferase activity"/>
    <property type="evidence" value="ECO:0007669"/>
    <property type="project" value="InterPro"/>
</dbReference>
<feature type="non-terminal residue" evidence="10">
    <location>
        <position position="91"/>
    </location>
</feature>
<dbReference type="AlphaFoldDB" id="A0A9X0CRA7"/>
<comment type="similarity">
    <text evidence="2">Belongs to the glycosyltransferase 31 family.</text>
</comment>
<reference evidence="10" key="1">
    <citation type="submission" date="2023-01" db="EMBL/GenBank/DDBJ databases">
        <title>Genome assembly of the deep-sea coral Lophelia pertusa.</title>
        <authorList>
            <person name="Herrera S."/>
            <person name="Cordes E."/>
        </authorList>
    </citation>
    <scope>NUCLEOTIDE SEQUENCE</scope>
    <source>
        <strain evidence="10">USNM1676648</strain>
        <tissue evidence="10">Polyp</tissue>
    </source>
</reference>
<evidence type="ECO:0000256" key="1">
    <source>
        <dbReference type="ARBA" id="ARBA00004323"/>
    </source>
</evidence>